<organism evidence="1">
    <name type="scientific">marine sediment metagenome</name>
    <dbReference type="NCBI Taxonomy" id="412755"/>
    <lineage>
        <taxon>unclassified sequences</taxon>
        <taxon>metagenomes</taxon>
        <taxon>ecological metagenomes</taxon>
    </lineage>
</organism>
<protein>
    <submittedName>
        <fullName evidence="1">Uncharacterized protein</fullName>
    </submittedName>
</protein>
<evidence type="ECO:0000313" key="1">
    <source>
        <dbReference type="EMBL" id="KKN26924.1"/>
    </source>
</evidence>
<gene>
    <name evidence="1" type="ORF">LCGC14_0869960</name>
</gene>
<reference evidence="1" key="1">
    <citation type="journal article" date="2015" name="Nature">
        <title>Complex archaea that bridge the gap between prokaryotes and eukaryotes.</title>
        <authorList>
            <person name="Spang A."/>
            <person name="Saw J.H."/>
            <person name="Jorgensen S.L."/>
            <person name="Zaremba-Niedzwiedzka K."/>
            <person name="Martijn J."/>
            <person name="Lind A.E."/>
            <person name="van Eijk R."/>
            <person name="Schleper C."/>
            <person name="Guy L."/>
            <person name="Ettema T.J."/>
        </authorList>
    </citation>
    <scope>NUCLEOTIDE SEQUENCE</scope>
</reference>
<dbReference type="AlphaFoldDB" id="A0A0F9P9V4"/>
<proteinExistence type="predicted"/>
<dbReference type="EMBL" id="LAZR01002683">
    <property type="protein sequence ID" value="KKN26924.1"/>
    <property type="molecule type" value="Genomic_DNA"/>
</dbReference>
<comment type="caution">
    <text evidence="1">The sequence shown here is derived from an EMBL/GenBank/DDBJ whole genome shotgun (WGS) entry which is preliminary data.</text>
</comment>
<name>A0A0F9P9V4_9ZZZZ</name>
<sequence length="80" mass="8830">MSDNKSSIVVSNIVVRLQVFLRALSSHLAILSKAMVARIDARSTNMSFDVVDILQIPSFDKLVTKPIIGRTTPHTDPCCF</sequence>
<accession>A0A0F9P9V4</accession>